<feature type="region of interest" description="Disordered" evidence="1">
    <location>
        <begin position="33"/>
        <end position="61"/>
    </location>
</feature>
<reference evidence="2" key="2">
    <citation type="submission" date="2015-07" db="EMBL/GenBank/DDBJ databases">
        <title>Plasmids, circular viruses and viroids from rat gut.</title>
        <authorList>
            <person name="Jorgensen T.J."/>
            <person name="Hansen M.A."/>
            <person name="Xu Z."/>
            <person name="Tabak M.A."/>
            <person name="Sorensen S.J."/>
            <person name="Hansen L.H."/>
        </authorList>
    </citation>
    <scope>NUCLEOTIDE SEQUENCE</scope>
    <source>
        <strain evidence="2">RGFK1203</strain>
    </source>
</reference>
<dbReference type="EMBL" id="LN853777">
    <property type="protein sequence ID" value="CRY96669.1"/>
    <property type="molecule type" value="Genomic_DNA"/>
</dbReference>
<accession>A0A0H5Q5I1</accession>
<organism evidence="2">
    <name type="scientific">uncultured prokaryote</name>
    <dbReference type="NCBI Taxonomy" id="198431"/>
    <lineage>
        <taxon>unclassified sequences</taxon>
        <taxon>environmental samples</taxon>
    </lineage>
</organism>
<sequence>MISPMRAKWFLLYLGLHNPDARPLSRFKRLKRPKRALKGRTTSNPRLGPQRGLRKAPRGLYGHGMDKQTFGGLRTPACGWTPTGAGPTASPLRGFGHLLAMIGDRNPAPSRDAAITSIPGFKRFKTRYQVGAGQGSRAAHRAGRSLYP</sequence>
<proteinExistence type="predicted"/>
<evidence type="ECO:0000256" key="1">
    <source>
        <dbReference type="SAM" id="MobiDB-lite"/>
    </source>
</evidence>
<protein>
    <submittedName>
        <fullName evidence="2">Uncharacterized protein</fullName>
    </submittedName>
</protein>
<dbReference type="AlphaFoldDB" id="A0A0H5Q5I1"/>
<evidence type="ECO:0000313" key="2">
    <source>
        <dbReference type="EMBL" id="CRY96669.1"/>
    </source>
</evidence>
<reference evidence="2" key="1">
    <citation type="submission" date="2015-06" db="EMBL/GenBank/DDBJ databases">
        <authorList>
            <person name="Joergensen T."/>
        </authorList>
    </citation>
    <scope>NUCLEOTIDE SEQUENCE</scope>
    <source>
        <strain evidence="2">RGFK1203</strain>
    </source>
</reference>
<name>A0A0H5Q5I1_9ZZZZ</name>